<keyword evidence="5 7" id="KW-1133">Transmembrane helix</keyword>
<feature type="domain" description="ABC transmembrane type-1" evidence="8">
    <location>
        <begin position="73"/>
        <end position="264"/>
    </location>
</feature>
<protein>
    <submittedName>
        <fullName evidence="9">Carbohydrate ABC transporter permease</fullName>
    </submittedName>
</protein>
<dbReference type="Pfam" id="PF00528">
    <property type="entry name" value="BPD_transp_1"/>
    <property type="match status" value="1"/>
</dbReference>
<evidence type="ECO:0000256" key="4">
    <source>
        <dbReference type="ARBA" id="ARBA00022692"/>
    </source>
</evidence>
<keyword evidence="2 7" id="KW-0813">Transport</keyword>
<reference evidence="9 10" key="1">
    <citation type="submission" date="2024-03" db="EMBL/GenBank/DDBJ databases">
        <title>Human intestinal bacterial collection.</title>
        <authorList>
            <person name="Pauvert C."/>
            <person name="Hitch T.C.A."/>
            <person name="Clavel T."/>
        </authorList>
    </citation>
    <scope>NUCLEOTIDE SEQUENCE [LARGE SCALE GENOMIC DNA]</scope>
    <source>
        <strain evidence="9 10">CLA-JM-H11</strain>
    </source>
</reference>
<dbReference type="EMBL" id="JBBMFA010000063">
    <property type="protein sequence ID" value="MEQ2519694.1"/>
    <property type="molecule type" value="Genomic_DNA"/>
</dbReference>
<comment type="similarity">
    <text evidence="7">Belongs to the binding-protein-dependent transport system permease family.</text>
</comment>
<keyword evidence="4 7" id="KW-0812">Transmembrane</keyword>
<evidence type="ECO:0000256" key="6">
    <source>
        <dbReference type="ARBA" id="ARBA00023136"/>
    </source>
</evidence>
<feature type="transmembrane region" description="Helical" evidence="7">
    <location>
        <begin position="77"/>
        <end position="99"/>
    </location>
</feature>
<dbReference type="RefSeq" id="WP_349215128.1">
    <property type="nucleotide sequence ID" value="NZ_JBBMFA010000063.1"/>
</dbReference>
<name>A0ABV1GCZ6_9FIRM</name>
<dbReference type="PANTHER" id="PTHR32243">
    <property type="entry name" value="MALTOSE TRANSPORT SYSTEM PERMEASE-RELATED"/>
    <property type="match status" value="1"/>
</dbReference>
<keyword evidence="6 7" id="KW-0472">Membrane</keyword>
<feature type="transmembrane region" description="Helical" evidence="7">
    <location>
        <begin position="111"/>
        <end position="129"/>
    </location>
</feature>
<feature type="transmembrane region" description="Helical" evidence="7">
    <location>
        <begin position="141"/>
        <end position="161"/>
    </location>
</feature>
<evidence type="ECO:0000313" key="10">
    <source>
        <dbReference type="Proteomes" id="UP001477672"/>
    </source>
</evidence>
<evidence type="ECO:0000256" key="5">
    <source>
        <dbReference type="ARBA" id="ARBA00022989"/>
    </source>
</evidence>
<sequence>MSMKQRRQLVHIFRLVMVAICLVVALFPIYWMLNTSFKTQFEMYQKVPTMLPQEPTLDGYKFLITETPFLNAIKNSFLVAITCSTLSVLLAYPVSYVVARLKFYGRKTVSRLILFSYLIPTSVLYIPLFLFVSSCGLTDNILGLILIYPTFTLPYVSWMLIPHVRAVPKDIEEAATVDGCTRLQNMYRIVFPLALPGIVSTFIFAFSLCWGEYLYALVNISSSEMKTFPLVISGLIYGDIYPWNQIMAGAILACIPILLVYIFFSNLLVGGMTEGGVKA</sequence>
<gene>
    <name evidence="9" type="ORF">WMO24_04510</name>
</gene>
<dbReference type="CDD" id="cd06261">
    <property type="entry name" value="TM_PBP2"/>
    <property type="match status" value="1"/>
</dbReference>
<dbReference type="InterPro" id="IPR000515">
    <property type="entry name" value="MetI-like"/>
</dbReference>
<evidence type="ECO:0000259" key="8">
    <source>
        <dbReference type="PROSITE" id="PS50928"/>
    </source>
</evidence>
<evidence type="ECO:0000256" key="1">
    <source>
        <dbReference type="ARBA" id="ARBA00004651"/>
    </source>
</evidence>
<feature type="transmembrane region" description="Helical" evidence="7">
    <location>
        <begin position="189"/>
        <end position="215"/>
    </location>
</feature>
<dbReference type="Proteomes" id="UP001477672">
    <property type="component" value="Unassembled WGS sequence"/>
</dbReference>
<dbReference type="SUPFAM" id="SSF161098">
    <property type="entry name" value="MetI-like"/>
    <property type="match status" value="1"/>
</dbReference>
<keyword evidence="10" id="KW-1185">Reference proteome</keyword>
<comment type="caution">
    <text evidence="9">The sequence shown here is derived from an EMBL/GenBank/DDBJ whole genome shotgun (WGS) entry which is preliminary data.</text>
</comment>
<evidence type="ECO:0000256" key="3">
    <source>
        <dbReference type="ARBA" id="ARBA00022475"/>
    </source>
</evidence>
<dbReference type="InterPro" id="IPR050901">
    <property type="entry name" value="BP-dep_ABC_trans_perm"/>
</dbReference>
<dbReference type="Gene3D" id="1.10.3720.10">
    <property type="entry name" value="MetI-like"/>
    <property type="match status" value="1"/>
</dbReference>
<comment type="subcellular location">
    <subcellularLocation>
        <location evidence="1 7">Cell membrane</location>
        <topology evidence="1 7">Multi-pass membrane protein</topology>
    </subcellularLocation>
</comment>
<evidence type="ECO:0000256" key="7">
    <source>
        <dbReference type="RuleBase" id="RU363032"/>
    </source>
</evidence>
<feature type="transmembrane region" description="Helical" evidence="7">
    <location>
        <begin position="246"/>
        <end position="269"/>
    </location>
</feature>
<evidence type="ECO:0000256" key="2">
    <source>
        <dbReference type="ARBA" id="ARBA00022448"/>
    </source>
</evidence>
<keyword evidence="3" id="KW-1003">Cell membrane</keyword>
<dbReference type="PANTHER" id="PTHR32243:SF18">
    <property type="entry name" value="INNER MEMBRANE ABC TRANSPORTER PERMEASE PROTEIN YCJP"/>
    <property type="match status" value="1"/>
</dbReference>
<organism evidence="9 10">
    <name type="scientific">Ruthenibacterium intestinale</name>
    <dbReference type="NCBI Taxonomy" id="3133163"/>
    <lineage>
        <taxon>Bacteria</taxon>
        <taxon>Bacillati</taxon>
        <taxon>Bacillota</taxon>
        <taxon>Clostridia</taxon>
        <taxon>Eubacteriales</taxon>
        <taxon>Oscillospiraceae</taxon>
        <taxon>Ruthenibacterium</taxon>
    </lineage>
</organism>
<dbReference type="InterPro" id="IPR035906">
    <property type="entry name" value="MetI-like_sf"/>
</dbReference>
<proteinExistence type="inferred from homology"/>
<feature type="transmembrane region" description="Helical" evidence="7">
    <location>
        <begin position="12"/>
        <end position="33"/>
    </location>
</feature>
<accession>A0ABV1GCZ6</accession>
<dbReference type="PROSITE" id="PS50928">
    <property type="entry name" value="ABC_TM1"/>
    <property type="match status" value="1"/>
</dbReference>
<evidence type="ECO:0000313" key="9">
    <source>
        <dbReference type="EMBL" id="MEQ2519694.1"/>
    </source>
</evidence>